<reference evidence="2 3" key="1">
    <citation type="submission" date="2018-11" db="EMBL/GenBank/DDBJ databases">
        <title>Whole genome sequencing of Pantoea sp. RIT388.</title>
        <authorList>
            <person name="Gan H.M."/>
            <person name="Hudson A.O."/>
        </authorList>
    </citation>
    <scope>NUCLEOTIDE SEQUENCE [LARGE SCALE GENOMIC DNA]</scope>
    <source>
        <strain evidence="2 3">RIT388</strain>
    </source>
</reference>
<dbReference type="Gene3D" id="3.30.160.250">
    <property type="match status" value="1"/>
</dbReference>
<dbReference type="Gene3D" id="1.10.1220.10">
    <property type="entry name" value="Met repressor-like"/>
    <property type="match status" value="1"/>
</dbReference>
<dbReference type="GO" id="GO:0043565">
    <property type="term" value="F:sequence-specific DNA binding"/>
    <property type="evidence" value="ECO:0007669"/>
    <property type="project" value="UniProtKB-ARBA"/>
</dbReference>
<evidence type="ECO:0000313" key="2">
    <source>
        <dbReference type="EMBL" id="RPE02816.1"/>
    </source>
</evidence>
<evidence type="ECO:0000313" key="3">
    <source>
        <dbReference type="Proteomes" id="UP000281332"/>
    </source>
</evidence>
<dbReference type="OrthoDB" id="9807959at2"/>
<dbReference type="Pfam" id="PF15919">
    <property type="entry name" value="HicB_lk_antitox"/>
    <property type="match status" value="1"/>
</dbReference>
<keyword evidence="3" id="KW-1185">Reference proteome</keyword>
<dbReference type="InterPro" id="IPR035069">
    <property type="entry name" value="TTHA1013/TTHA0281-like"/>
</dbReference>
<dbReference type="InterPro" id="IPR031807">
    <property type="entry name" value="HicB-like"/>
</dbReference>
<comment type="caution">
    <text evidence="2">The sequence shown here is derived from an EMBL/GenBank/DDBJ whole genome shotgun (WGS) entry which is preliminary data.</text>
</comment>
<dbReference type="GO" id="GO:0006355">
    <property type="term" value="P:regulation of DNA-templated transcription"/>
    <property type="evidence" value="ECO:0007669"/>
    <property type="project" value="InterPro"/>
</dbReference>
<evidence type="ECO:0000259" key="1">
    <source>
        <dbReference type="Pfam" id="PF15919"/>
    </source>
</evidence>
<organism evidence="2 3">
    <name type="scientific">Candidatus Pantoea deserta</name>
    <dbReference type="NCBI Taxonomy" id="1869313"/>
    <lineage>
        <taxon>Bacteria</taxon>
        <taxon>Pseudomonadati</taxon>
        <taxon>Pseudomonadota</taxon>
        <taxon>Gammaproteobacteria</taxon>
        <taxon>Enterobacterales</taxon>
        <taxon>Erwiniaceae</taxon>
        <taxon>Pantoea</taxon>
    </lineage>
</organism>
<gene>
    <name evidence="2" type="ORF">BBB56_05255</name>
</gene>
<accession>A0A3N4P3H2</accession>
<dbReference type="Proteomes" id="UP000281332">
    <property type="component" value="Unassembled WGS sequence"/>
</dbReference>
<dbReference type="EMBL" id="RMVG01000003">
    <property type="protein sequence ID" value="RPE02816.1"/>
    <property type="molecule type" value="Genomic_DNA"/>
</dbReference>
<dbReference type="RefSeq" id="WP_123799501.1">
    <property type="nucleotide sequence ID" value="NZ_RMVG01000003.1"/>
</dbReference>
<dbReference type="AlphaFoldDB" id="A0A3N4P3H2"/>
<feature type="domain" description="HicB-like antitoxin of toxin-antitoxin system" evidence="1">
    <location>
        <begin position="3"/>
        <end position="127"/>
    </location>
</feature>
<dbReference type="InterPro" id="IPR013321">
    <property type="entry name" value="Arc_rbn_hlx_hlx"/>
</dbReference>
<sequence length="134" mass="15053">MRFPVYLHKTDSESYSGFAPDIDGCFFAGTTVDDTLLDAAQAMHVHFEALAERDMAVPETKGIEFYLQHPECQGGIWAFVDIDVSKYDGKAVKLNITLPQHLLTRIDRFVESHNEFGSRSGFLAELARRELAKA</sequence>
<name>A0A3N4P3H2_9GAMM</name>
<protein>
    <submittedName>
        <fullName evidence="2">Type II toxin-antitoxin system HicB family antitoxin</fullName>
    </submittedName>
</protein>
<dbReference type="CDD" id="cd22231">
    <property type="entry name" value="RHH_NikR_HicB-like"/>
    <property type="match status" value="1"/>
</dbReference>
<proteinExistence type="predicted"/>
<dbReference type="SUPFAM" id="SSF143100">
    <property type="entry name" value="TTHA1013/TTHA0281-like"/>
    <property type="match status" value="1"/>
</dbReference>